<keyword evidence="4" id="KW-1185">Reference proteome</keyword>
<dbReference type="SUPFAM" id="SSF52402">
    <property type="entry name" value="Adenine nucleotide alpha hydrolases-like"/>
    <property type="match status" value="2"/>
</dbReference>
<evidence type="ECO:0000313" key="4">
    <source>
        <dbReference type="Proteomes" id="UP000253628"/>
    </source>
</evidence>
<dbReference type="EMBL" id="QNRQ01000001">
    <property type="protein sequence ID" value="RBP43108.1"/>
    <property type="molecule type" value="Genomic_DNA"/>
</dbReference>
<dbReference type="CDD" id="cd00293">
    <property type="entry name" value="USP-like"/>
    <property type="match status" value="1"/>
</dbReference>
<comment type="similarity">
    <text evidence="1">Belongs to the universal stress protein A family.</text>
</comment>
<organism evidence="3 4">
    <name type="scientific">Eoetvoesiella caeni</name>
    <dbReference type="NCBI Taxonomy" id="645616"/>
    <lineage>
        <taxon>Bacteria</taxon>
        <taxon>Pseudomonadati</taxon>
        <taxon>Pseudomonadota</taxon>
        <taxon>Betaproteobacteria</taxon>
        <taxon>Burkholderiales</taxon>
        <taxon>Alcaligenaceae</taxon>
        <taxon>Eoetvoesiella</taxon>
    </lineage>
</organism>
<dbReference type="Gene3D" id="3.40.50.12370">
    <property type="match status" value="1"/>
</dbReference>
<reference evidence="3 4" key="1">
    <citation type="submission" date="2018-06" db="EMBL/GenBank/DDBJ databases">
        <title>Genomic Encyclopedia of Type Strains, Phase IV (KMG-IV): sequencing the most valuable type-strain genomes for metagenomic binning, comparative biology and taxonomic classification.</title>
        <authorList>
            <person name="Goeker M."/>
        </authorList>
    </citation>
    <scope>NUCLEOTIDE SEQUENCE [LARGE SCALE GENOMIC DNA]</scope>
    <source>
        <strain evidence="3 4">DSM 25520</strain>
    </source>
</reference>
<gene>
    <name evidence="3" type="ORF">DFR37_101233</name>
</gene>
<sequence>MFGRIALDLTKDRSHQLRLDLTVQLAAEHQAELVGIYSSPVPSQYLRDETVVPTQVADLMRSYVSNEMTEIRDNFLKTAANAGVKASYRAPQGPTEEVLALHARYCDILVMSQADSANPSPGVRPTLAESVIISAGRPVLMIPYIGHLNPIGRRVLFCWDNGRRAARALADAAPILQKASHLTVLKVDENLDQLNAQDITPKDLDAYCAAKGYPTPQVVKKESLSHGIGNTILNSATDHGCDMIVMGAYNRSRVREWILGGTSKTLLQSMTVPILFSH</sequence>
<dbReference type="Proteomes" id="UP000253628">
    <property type="component" value="Unassembled WGS sequence"/>
</dbReference>
<evidence type="ECO:0000259" key="2">
    <source>
        <dbReference type="Pfam" id="PF00582"/>
    </source>
</evidence>
<accession>A0A366HJJ9</accession>
<dbReference type="PANTHER" id="PTHR46268">
    <property type="entry name" value="STRESS RESPONSE PROTEIN NHAX"/>
    <property type="match status" value="1"/>
</dbReference>
<comment type="caution">
    <text evidence="3">The sequence shown here is derived from an EMBL/GenBank/DDBJ whole genome shotgun (WGS) entry which is preliminary data.</text>
</comment>
<dbReference type="PANTHER" id="PTHR46268:SF15">
    <property type="entry name" value="UNIVERSAL STRESS PROTEIN HP_0031"/>
    <property type="match status" value="1"/>
</dbReference>
<dbReference type="RefSeq" id="WP_113931414.1">
    <property type="nucleotide sequence ID" value="NZ_JACCEU010000001.1"/>
</dbReference>
<feature type="domain" description="UspA" evidence="2">
    <location>
        <begin position="153"/>
        <end position="275"/>
    </location>
</feature>
<dbReference type="InterPro" id="IPR006016">
    <property type="entry name" value="UspA"/>
</dbReference>
<dbReference type="Pfam" id="PF00582">
    <property type="entry name" value="Usp"/>
    <property type="match status" value="1"/>
</dbReference>
<evidence type="ECO:0000313" key="3">
    <source>
        <dbReference type="EMBL" id="RBP43108.1"/>
    </source>
</evidence>
<evidence type="ECO:0000256" key="1">
    <source>
        <dbReference type="ARBA" id="ARBA00008791"/>
    </source>
</evidence>
<name>A0A366HJJ9_9BURK</name>
<dbReference type="OrthoDB" id="9804721at2"/>
<dbReference type="AlphaFoldDB" id="A0A366HJJ9"/>
<proteinExistence type="inferred from homology"/>
<protein>
    <submittedName>
        <fullName evidence="3">Universal stress protein family protein</fullName>
    </submittedName>
</protein>